<reference evidence="1 2" key="1">
    <citation type="submission" date="2018-02" db="EMBL/GenBank/DDBJ databases">
        <title>The genomes of Aspergillus section Nigri reveals drivers in fungal speciation.</title>
        <authorList>
            <consortium name="DOE Joint Genome Institute"/>
            <person name="Vesth T.C."/>
            <person name="Nybo J."/>
            <person name="Theobald S."/>
            <person name="Brandl J."/>
            <person name="Frisvad J.C."/>
            <person name="Nielsen K.F."/>
            <person name="Lyhne E.K."/>
            <person name="Kogle M.E."/>
            <person name="Kuo A."/>
            <person name="Riley R."/>
            <person name="Clum A."/>
            <person name="Nolan M."/>
            <person name="Lipzen A."/>
            <person name="Salamov A."/>
            <person name="Henrissat B."/>
            <person name="Wiebenga A."/>
            <person name="De vries R.P."/>
            <person name="Grigoriev I.V."/>
            <person name="Mortensen U.H."/>
            <person name="Andersen M.R."/>
            <person name="Baker S.E."/>
        </authorList>
    </citation>
    <scope>NUCLEOTIDE SEQUENCE [LARGE SCALE GENOMIC DNA]</scope>
    <source>
        <strain evidence="1 2">CBS 112811</strain>
    </source>
</reference>
<proteinExistence type="predicted"/>
<accession>A0A8G1VPP9</accession>
<dbReference type="Proteomes" id="UP000249526">
    <property type="component" value="Unassembled WGS sequence"/>
</dbReference>
<dbReference type="EMBL" id="KZ825056">
    <property type="protein sequence ID" value="RAH61204.1"/>
    <property type="molecule type" value="Genomic_DNA"/>
</dbReference>
<dbReference type="RefSeq" id="XP_025519126.1">
    <property type="nucleotide sequence ID" value="XM_025662715.1"/>
</dbReference>
<evidence type="ECO:0000313" key="1">
    <source>
        <dbReference type="EMBL" id="RAH61204.1"/>
    </source>
</evidence>
<name>A0A8G1VPP9_9EURO</name>
<dbReference type="GeneID" id="37166117"/>
<dbReference type="AlphaFoldDB" id="A0A8G1VPP9"/>
<keyword evidence="2" id="KW-1185">Reference proteome</keyword>
<evidence type="ECO:0000313" key="2">
    <source>
        <dbReference type="Proteomes" id="UP000249526"/>
    </source>
</evidence>
<organism evidence="1 2">
    <name type="scientific">Aspergillus piperis CBS 112811</name>
    <dbReference type="NCBI Taxonomy" id="1448313"/>
    <lineage>
        <taxon>Eukaryota</taxon>
        <taxon>Fungi</taxon>
        <taxon>Dikarya</taxon>
        <taxon>Ascomycota</taxon>
        <taxon>Pezizomycotina</taxon>
        <taxon>Eurotiomycetes</taxon>
        <taxon>Eurotiomycetidae</taxon>
        <taxon>Eurotiales</taxon>
        <taxon>Aspergillaceae</taxon>
        <taxon>Aspergillus</taxon>
        <taxon>Aspergillus subgen. Circumdati</taxon>
    </lineage>
</organism>
<sequence>MKIYARNNEMYNMVMVNARCRIIIVHMMYGPREGFSRVLTTPMTFKSTPPVEDHETCQISIPVTDYGWEEALGLEPRKDLLNPTRKIHAGRPDRVVTGQFLSIAHTRLMQQRHPDPEDRVLAKFTARNASNMLALDASTGIVNRPGCTYFSFLELMQKERVARTVVPCLGGTHSSQLVAAE</sequence>
<protein>
    <submittedName>
        <fullName evidence="1">Uncharacterized protein</fullName>
    </submittedName>
</protein>
<gene>
    <name evidence="1" type="ORF">BO85DRAFT_475333</name>
</gene>